<reference evidence="3 4" key="1">
    <citation type="submission" date="2018-06" db="EMBL/GenBank/DDBJ databases">
        <title>Comparative genomics of Brasilonema spp. strains.</title>
        <authorList>
            <person name="Alvarenga D.O."/>
            <person name="Fiore M.F."/>
            <person name="Varani A.M."/>
        </authorList>
    </citation>
    <scope>NUCLEOTIDE SEQUENCE [LARGE SCALE GENOMIC DNA]</scope>
    <source>
        <strain evidence="3 4">SPC951</strain>
    </source>
</reference>
<proteinExistence type="predicted"/>
<feature type="domain" description="DUF4174" evidence="2">
    <location>
        <begin position="6"/>
        <end position="41"/>
    </location>
</feature>
<dbReference type="Proteomes" id="UP000718564">
    <property type="component" value="Unassembled WGS sequence"/>
</dbReference>
<dbReference type="Pfam" id="PF13778">
    <property type="entry name" value="DUF4174"/>
    <property type="match status" value="1"/>
</dbReference>
<gene>
    <name evidence="3" type="ORF">DP116_07665</name>
</gene>
<evidence type="ECO:0000256" key="1">
    <source>
        <dbReference type="ARBA" id="ARBA00022729"/>
    </source>
</evidence>
<name>A0ABX1P4R3_9CYAN</name>
<evidence type="ECO:0000259" key="2">
    <source>
        <dbReference type="Pfam" id="PF13778"/>
    </source>
</evidence>
<keyword evidence="4" id="KW-1185">Reference proteome</keyword>
<evidence type="ECO:0000313" key="4">
    <source>
        <dbReference type="Proteomes" id="UP000718564"/>
    </source>
</evidence>
<accession>A0ABX1P4R3</accession>
<dbReference type="InterPro" id="IPR025232">
    <property type="entry name" value="DUF4174"/>
</dbReference>
<dbReference type="EMBL" id="QMEB01000040">
    <property type="protein sequence ID" value="NMG19341.1"/>
    <property type="molecule type" value="Genomic_DNA"/>
</dbReference>
<comment type="caution">
    <text evidence="3">The sequence shown here is derived from an EMBL/GenBank/DDBJ whole genome shotgun (WGS) entry which is preliminary data.</text>
</comment>
<evidence type="ECO:0000313" key="3">
    <source>
        <dbReference type="EMBL" id="NMG19341.1"/>
    </source>
</evidence>
<organism evidence="3 4">
    <name type="scientific">Brasilonema bromeliae SPC951</name>
    <dbReference type="NCBI Taxonomy" id="385972"/>
    <lineage>
        <taxon>Bacteria</taxon>
        <taxon>Bacillati</taxon>
        <taxon>Cyanobacteriota</taxon>
        <taxon>Cyanophyceae</taxon>
        <taxon>Nostocales</taxon>
        <taxon>Scytonemataceae</taxon>
        <taxon>Brasilonema</taxon>
        <taxon>Bromeliae group (in: Brasilonema)</taxon>
    </lineage>
</organism>
<keyword evidence="1" id="KW-0732">Signal</keyword>
<protein>
    <recommendedName>
        <fullName evidence="2">DUF4174 domain-containing protein</fullName>
    </recommendedName>
</protein>
<sequence length="49" mass="5642">MKRPIAVLVGKDGGVKRRETTPVQAKAIFDEIDAMPMRRQEMRERDKSV</sequence>